<feature type="compositionally biased region" description="Gly residues" evidence="2">
    <location>
        <begin position="916"/>
        <end position="944"/>
    </location>
</feature>
<evidence type="ECO:0000313" key="5">
    <source>
        <dbReference type="Proteomes" id="UP000431401"/>
    </source>
</evidence>
<keyword evidence="5" id="KW-1185">Reference proteome</keyword>
<evidence type="ECO:0000256" key="2">
    <source>
        <dbReference type="SAM" id="MobiDB-lite"/>
    </source>
</evidence>
<reference evidence="4 5" key="1">
    <citation type="submission" date="2019-10" db="EMBL/GenBank/DDBJ databases">
        <title>Nocardia macrotermitis sp. nov. and Nocardia aurantia sp. nov., isolated from the gut of fungus growing-termite Macrotermes natalensis.</title>
        <authorList>
            <person name="Benndorf R."/>
            <person name="Schwitalla J."/>
            <person name="Martin K."/>
            <person name="De Beer W."/>
            <person name="Kaster A.-K."/>
            <person name="Vollmers J."/>
            <person name="Poulsen M."/>
            <person name="Beemelmanns C."/>
        </authorList>
    </citation>
    <scope>NUCLEOTIDE SEQUENCE [LARGE SCALE GENOMIC DNA]</scope>
    <source>
        <strain evidence="4 5">RB56</strain>
    </source>
</reference>
<name>A0A7K0DH57_9NOCA</name>
<protein>
    <recommendedName>
        <fullName evidence="3">Outer membrane channel protein CpnT-like N-terminal domain-containing protein</fullName>
    </recommendedName>
</protein>
<feature type="compositionally biased region" description="Gly residues" evidence="2">
    <location>
        <begin position="1331"/>
        <end position="1342"/>
    </location>
</feature>
<feature type="region of interest" description="Disordered" evidence="2">
    <location>
        <begin position="613"/>
        <end position="657"/>
    </location>
</feature>
<feature type="compositionally biased region" description="Basic and acidic residues" evidence="2">
    <location>
        <begin position="1097"/>
        <end position="1107"/>
    </location>
</feature>
<accession>A0A7K0DH57</accession>
<feature type="region of interest" description="Disordered" evidence="2">
    <location>
        <begin position="878"/>
        <end position="1352"/>
    </location>
</feature>
<feature type="coiled-coil region" evidence="1">
    <location>
        <begin position="794"/>
        <end position="856"/>
    </location>
</feature>
<feature type="coiled-coil region" evidence="1">
    <location>
        <begin position="659"/>
        <end position="743"/>
    </location>
</feature>
<feature type="compositionally biased region" description="Acidic residues" evidence="2">
    <location>
        <begin position="1129"/>
        <end position="1152"/>
    </location>
</feature>
<comment type="caution">
    <text evidence="4">The sequence shown here is derived from an EMBL/GenBank/DDBJ whole genome shotgun (WGS) entry which is preliminary data.</text>
</comment>
<feature type="compositionally biased region" description="Basic and acidic residues" evidence="2">
    <location>
        <begin position="1153"/>
        <end position="1162"/>
    </location>
</feature>
<evidence type="ECO:0000259" key="3">
    <source>
        <dbReference type="Pfam" id="PF25547"/>
    </source>
</evidence>
<feature type="compositionally biased region" description="Gly residues" evidence="2">
    <location>
        <begin position="1067"/>
        <end position="1088"/>
    </location>
</feature>
<feature type="domain" description="Outer membrane channel protein CpnT-like N-terminal" evidence="3">
    <location>
        <begin position="8"/>
        <end position="139"/>
    </location>
</feature>
<evidence type="ECO:0000313" key="4">
    <source>
        <dbReference type="EMBL" id="MQY24987.1"/>
    </source>
</evidence>
<sequence>MSLYLPEGLRWLGWVTGAEWPAGDEDRMFAMAQAWLDAADRIEREVVPLLSTAGTGVAAAYLDGDAVAAVSAEMRQLLSGDNSVEKLVADYRQIGHSTRHAATTMEQTKIMIIMALTTLLAQIIGAWLWPPTAPGVEAAAIGATRAYLYRVTGTALEAIERIPGIGGYLVKTIKFVPVIGDQPGKLAGIVAKPFTDLVAKAAPGLAGAAGRLGADEALALSLAKMPEQLTKFLIEKAVNNTIWAGGQDVLVQGIQMAEGHRDEFDAKEFGMSVTASIAGWYVGATVATYAERGAAAWLKSLGKDATAGVWGAAAGAFAGVISTEAASVVGAGVAAAWTGTFDVTGLWHGMIGAAASNSIMGAQRGYIGELGAAPGTGARFDAEALGLHPHGEDEIVPPARAPERIGSFDEIRDQMRQRHAEELRTAGPDRADVADRQRVEMLRLNRSQVAEKQAELDVARARGRAVAAGAAAPDEHPAVVNARAQLTEARRTAIRVRADLQRAENPGGAARPAPRAAHEEVETRALRGRGALTDDEVAVLGRLEPELPQRYRGQDAGAHRYVRDTIDELHRRGAELGNADAEVRRRYAAIGPELHELGNTRAAHEDTLTEAQREHTAAGDRVRQRQRAFDEADTDAARDHARQQLRAATEDERTAARAVDNAKARLEVTDRRLAALRGRDDPGGVADLDTAVHRQSAAVDRADRAHDELDRALRQSNRQLAHYQREHADLEAERRDLVDAQANTRARIRELDDARAGTAPENRAGIDDLTRRIRALDAESDRRAAEIDDRTAALDRLAEARAQLIDDRARARAAVERLDNTNPARDDLLLRSGTTETRLRRELAELDKNLRFERQLIDGGYMSGKPKARKHALDQTMPDPFVVLTPPPETFWLDPADTGADPGQPGEDPGDDDPDGGGSTGSGSGGGASTGSGSGGPSGSGSGSAGSADAGACGSGQTGSSSDGGGSGGGSPAGGNAGHGGSTGSGPGGVPPGGGSGHGGPVGGGSPGGGSGYGGPAGGGSPHGGSGYGGPAGGGSSGGGSGYGGSSGGGPAGGGSGHDGGSAPAASGGGSVGDGAGHSGSGRGGPAGSGSPAGDSHGSDPDAKGSGDEDSAGSDGPADADPDCGAPDDPLEDGPDDGGPPEDGLLEDDVDGDDPRGCDPSDRGPGADSALSGREDGVDGDDPSGCDPGDRGPGADSALSGREDGVDGDDPSGCDPGDRGPGADSALSGREDGVDGDDPSGCDPGDRGPGADSALSGREDGVDGDDPSGCDPGDRGPGADSALSGREDGVDGDDPSGCDPGDRDPGAGLALSGPDGHGRDRADPGGDRDGPAGGDPAGGVDDGGPDVEETDR</sequence>
<dbReference type="Proteomes" id="UP000431401">
    <property type="component" value="Unassembled WGS sequence"/>
</dbReference>
<dbReference type="EMBL" id="WEGI01000001">
    <property type="protein sequence ID" value="MQY24987.1"/>
    <property type="molecule type" value="Genomic_DNA"/>
</dbReference>
<feature type="compositionally biased region" description="Acidic residues" evidence="2">
    <location>
        <begin position="1343"/>
        <end position="1352"/>
    </location>
</feature>
<gene>
    <name evidence="4" type="ORF">NRB56_05410</name>
</gene>
<dbReference type="PRINTS" id="PR01228">
    <property type="entry name" value="EGGSHELL"/>
</dbReference>
<proteinExistence type="predicted"/>
<evidence type="ECO:0000256" key="1">
    <source>
        <dbReference type="SAM" id="Coils"/>
    </source>
</evidence>
<dbReference type="Pfam" id="PF25547">
    <property type="entry name" value="WXG100_2"/>
    <property type="match status" value="1"/>
</dbReference>
<feature type="compositionally biased region" description="Acidic residues" evidence="2">
    <location>
        <begin position="1108"/>
        <end position="1122"/>
    </location>
</feature>
<feature type="compositionally biased region" description="Gly residues" evidence="2">
    <location>
        <begin position="953"/>
        <end position="1060"/>
    </location>
</feature>
<keyword evidence="1" id="KW-0175">Coiled coil</keyword>
<organism evidence="4 5">
    <name type="scientific">Nocardia aurantia</name>
    <dbReference type="NCBI Taxonomy" id="2585199"/>
    <lineage>
        <taxon>Bacteria</taxon>
        <taxon>Bacillati</taxon>
        <taxon>Actinomycetota</taxon>
        <taxon>Actinomycetes</taxon>
        <taxon>Mycobacteriales</taxon>
        <taxon>Nocardiaceae</taxon>
        <taxon>Nocardia</taxon>
    </lineage>
</organism>
<dbReference type="InterPro" id="IPR057746">
    <property type="entry name" value="CpnT-like_N"/>
</dbReference>
<dbReference type="RefSeq" id="WP_153338830.1">
    <property type="nucleotide sequence ID" value="NZ_WEGI01000001.1"/>
</dbReference>
<dbReference type="OrthoDB" id="2677932at2"/>
<feature type="compositionally biased region" description="Basic and acidic residues" evidence="2">
    <location>
        <begin position="1316"/>
        <end position="1330"/>
    </location>
</feature>